<dbReference type="PROSITE" id="PS50943">
    <property type="entry name" value="HTH_CROC1"/>
    <property type="match status" value="1"/>
</dbReference>
<dbReference type="InterPro" id="IPR010982">
    <property type="entry name" value="Lambda_DNA-bd_dom_sf"/>
</dbReference>
<proteinExistence type="predicted"/>
<organism evidence="3">
    <name type="scientific">uncultured Caudovirales phage</name>
    <dbReference type="NCBI Taxonomy" id="2100421"/>
    <lineage>
        <taxon>Viruses</taxon>
        <taxon>Duplodnaviria</taxon>
        <taxon>Heunggongvirae</taxon>
        <taxon>Uroviricota</taxon>
        <taxon>Caudoviricetes</taxon>
        <taxon>Peduoviridae</taxon>
        <taxon>Maltschvirus</taxon>
        <taxon>Maltschvirus maltsch</taxon>
    </lineage>
</organism>
<dbReference type="CDD" id="cd00093">
    <property type="entry name" value="HTH_XRE"/>
    <property type="match status" value="1"/>
</dbReference>
<dbReference type="GO" id="GO:0003677">
    <property type="term" value="F:DNA binding"/>
    <property type="evidence" value="ECO:0007669"/>
    <property type="project" value="UniProtKB-KW"/>
</dbReference>
<protein>
    <submittedName>
        <fullName evidence="3">Putative cI-like repressor</fullName>
    </submittedName>
</protein>
<gene>
    <name evidence="3" type="ORF">7F12_28</name>
</gene>
<dbReference type="PANTHER" id="PTHR46558:SF3">
    <property type="entry name" value="TRANSCRIPTIONAL REGULATOR"/>
    <property type="match status" value="1"/>
</dbReference>
<name>A0A2H4JAR9_9CAUD</name>
<dbReference type="SMART" id="SM00530">
    <property type="entry name" value="HTH_XRE"/>
    <property type="match status" value="1"/>
</dbReference>
<accession>A0A2H4JAR9</accession>
<dbReference type="Gene3D" id="1.10.260.40">
    <property type="entry name" value="lambda repressor-like DNA-binding domains"/>
    <property type="match status" value="1"/>
</dbReference>
<dbReference type="PANTHER" id="PTHR46558">
    <property type="entry name" value="TRACRIPTIONAL REGULATORY PROTEIN-RELATED-RELATED"/>
    <property type="match status" value="1"/>
</dbReference>
<dbReference type="SUPFAM" id="SSF47413">
    <property type="entry name" value="lambda repressor-like DNA-binding domains"/>
    <property type="match status" value="1"/>
</dbReference>
<sequence length="109" mass="12760">MNQEELALYIGNQIKNLRERKGLTQQGLADKLDVSRQAISRYEKGLRKANQDVLFDLSHILNCSIDDFFPNNEQKEKPNHLAAHLDGDLTDEEWQEILDYAEYIRSKRK</sequence>
<keyword evidence="1" id="KW-0238">DNA-binding</keyword>
<feature type="domain" description="HTH cro/C1-type" evidence="2">
    <location>
        <begin position="14"/>
        <end position="68"/>
    </location>
</feature>
<evidence type="ECO:0000256" key="1">
    <source>
        <dbReference type="ARBA" id="ARBA00023125"/>
    </source>
</evidence>
<dbReference type="EMBL" id="MF417950">
    <property type="protein sequence ID" value="ASN72352.1"/>
    <property type="molecule type" value="Genomic_DNA"/>
</dbReference>
<dbReference type="InterPro" id="IPR001387">
    <property type="entry name" value="Cro/C1-type_HTH"/>
</dbReference>
<evidence type="ECO:0000259" key="2">
    <source>
        <dbReference type="PROSITE" id="PS50943"/>
    </source>
</evidence>
<dbReference type="Pfam" id="PF01381">
    <property type="entry name" value="HTH_3"/>
    <property type="match status" value="1"/>
</dbReference>
<evidence type="ECO:0000313" key="3">
    <source>
        <dbReference type="EMBL" id="ASN72352.1"/>
    </source>
</evidence>
<reference evidence="3" key="1">
    <citation type="submission" date="2017-06" db="EMBL/GenBank/DDBJ databases">
        <title>Novel phages from South African skin metaviromes.</title>
        <authorList>
            <person name="van Zyl L.J."/>
            <person name="Abrahams Y."/>
            <person name="Stander E.A."/>
            <person name="Kirby B.M."/>
            <person name="Clavaud C."/>
            <person name="Farcet C."/>
            <person name="Breton L."/>
            <person name="Trindade M.I."/>
        </authorList>
    </citation>
    <scope>NUCLEOTIDE SEQUENCE</scope>
</reference>